<feature type="domain" description="C2" evidence="3">
    <location>
        <begin position="111"/>
        <end position="232"/>
    </location>
</feature>
<dbReference type="PANTHER" id="PTHR45729">
    <property type="entry name" value="RABPHILIN, ISOFORM A"/>
    <property type="match status" value="1"/>
</dbReference>
<comment type="caution">
    <text evidence="4">The sequence shown here is derived from an EMBL/GenBank/DDBJ whole genome shotgun (WGS) entry which is preliminary data.</text>
</comment>
<evidence type="ECO:0000256" key="2">
    <source>
        <dbReference type="ARBA" id="ARBA00022737"/>
    </source>
</evidence>
<protein>
    <recommendedName>
        <fullName evidence="3">C2 domain-containing protein</fullName>
    </recommendedName>
</protein>
<dbReference type="GO" id="GO:0017158">
    <property type="term" value="P:regulation of calcium ion-dependent exocytosis"/>
    <property type="evidence" value="ECO:0007669"/>
    <property type="project" value="TreeGrafter"/>
</dbReference>
<dbReference type="Gene3D" id="2.60.40.150">
    <property type="entry name" value="C2 domain"/>
    <property type="match status" value="2"/>
</dbReference>
<dbReference type="PRINTS" id="PR00399">
    <property type="entry name" value="SYNAPTOTAGMN"/>
</dbReference>
<dbReference type="Proteomes" id="UP000711488">
    <property type="component" value="Unassembled WGS sequence"/>
</dbReference>
<evidence type="ECO:0000256" key="1">
    <source>
        <dbReference type="ARBA" id="ARBA00022723"/>
    </source>
</evidence>
<reference evidence="4" key="1">
    <citation type="submission" date="2014-08" db="EMBL/GenBank/DDBJ databases">
        <authorList>
            <person name="Murali S."/>
            <person name="Richards S."/>
            <person name="Bandaranaike D."/>
            <person name="Bellair M."/>
            <person name="Blankenburg K."/>
            <person name="Chao H."/>
            <person name="Dinh H."/>
            <person name="Doddapaneni H."/>
            <person name="Dugan-Rocha S."/>
            <person name="Elkadiri S."/>
            <person name="Gnanaolivu R."/>
            <person name="Hughes D."/>
            <person name="Lee S."/>
            <person name="Li M."/>
            <person name="Ming W."/>
            <person name="Munidasa M."/>
            <person name="Muniz J."/>
            <person name="Nguyen L."/>
            <person name="Osuji N."/>
            <person name="Pu L.-L."/>
            <person name="Puazo M."/>
            <person name="Skinner E."/>
            <person name="Qu C."/>
            <person name="Quiroz J."/>
            <person name="Raj R."/>
            <person name="Weissenberger G."/>
            <person name="Xin Y."/>
            <person name="Zou X."/>
            <person name="Han Y."/>
            <person name="Worley K."/>
            <person name="Muzny D."/>
            <person name="Gibbs R."/>
        </authorList>
    </citation>
    <scope>NUCLEOTIDE SEQUENCE</scope>
    <source>
        <strain evidence="4">HAZT.00-mixed</strain>
        <tissue evidence="4">Whole organism</tissue>
    </source>
</reference>
<sequence length="262" mass="30124">PQIEKLNWQRRPSNKLRTRTVPKNLNPEFQETLTYHGISTDDISNKTLRLLVMDEGRLHRYFLGEARVALKRVKAHESRRLSVQLSDKINVSASSHSFGTGSDDQTSTGQELGRLLLSLRYTSARGALIVGIVRCAHLRARDKNGYSDPYVKVQLKPDPHKRKLKTAVKWKNLNPEFNSEFTFEVRRNELPKRQLDVRVYDKDVGRSDDFIGEFRARFMGIVDKNCCVDVPVYVDSFWVMIVEDQNCDIGTTYFSTPTVAMT</sequence>
<dbReference type="InterPro" id="IPR000008">
    <property type="entry name" value="C2_dom"/>
</dbReference>
<keyword evidence="1" id="KW-0479">Metal-binding</keyword>
<dbReference type="InterPro" id="IPR043566">
    <property type="entry name" value="Rabphilin/DOC2/Noc2"/>
</dbReference>
<dbReference type="PRINTS" id="PR00360">
    <property type="entry name" value="C2DOMAIN"/>
</dbReference>
<gene>
    <name evidence="4" type="ORF">HAZT_HAZT011775</name>
</gene>
<dbReference type="GO" id="GO:0006887">
    <property type="term" value="P:exocytosis"/>
    <property type="evidence" value="ECO:0007669"/>
    <property type="project" value="TreeGrafter"/>
</dbReference>
<keyword evidence="2" id="KW-0677">Repeat</keyword>
<dbReference type="PROSITE" id="PS50004">
    <property type="entry name" value="C2"/>
    <property type="match status" value="2"/>
</dbReference>
<evidence type="ECO:0000259" key="3">
    <source>
        <dbReference type="PROSITE" id="PS50004"/>
    </source>
</evidence>
<dbReference type="Pfam" id="PF00168">
    <property type="entry name" value="C2"/>
    <property type="match status" value="2"/>
</dbReference>
<feature type="non-terminal residue" evidence="4">
    <location>
        <position position="262"/>
    </location>
</feature>
<feature type="non-terminal residue" evidence="4">
    <location>
        <position position="1"/>
    </location>
</feature>
<dbReference type="GO" id="GO:0016020">
    <property type="term" value="C:membrane"/>
    <property type="evidence" value="ECO:0007669"/>
    <property type="project" value="InterPro"/>
</dbReference>
<dbReference type="GO" id="GO:0046872">
    <property type="term" value="F:metal ion binding"/>
    <property type="evidence" value="ECO:0007669"/>
    <property type="project" value="UniProtKB-KW"/>
</dbReference>
<proteinExistence type="predicted"/>
<dbReference type="GO" id="GO:0061669">
    <property type="term" value="P:spontaneous neurotransmitter secretion"/>
    <property type="evidence" value="ECO:0007669"/>
    <property type="project" value="TreeGrafter"/>
</dbReference>
<evidence type="ECO:0000313" key="4">
    <source>
        <dbReference type="EMBL" id="KAA0192646.1"/>
    </source>
</evidence>
<dbReference type="SUPFAM" id="SSF49562">
    <property type="entry name" value="C2 domain (Calcium/lipid-binding domain, CaLB)"/>
    <property type="match status" value="2"/>
</dbReference>
<dbReference type="EMBL" id="JQDR03011506">
    <property type="protein sequence ID" value="KAA0192646.1"/>
    <property type="molecule type" value="Genomic_DNA"/>
</dbReference>
<dbReference type="InterPro" id="IPR035892">
    <property type="entry name" value="C2_domain_sf"/>
</dbReference>
<organism evidence="4">
    <name type="scientific">Hyalella azteca</name>
    <name type="common">Amphipod</name>
    <dbReference type="NCBI Taxonomy" id="294128"/>
    <lineage>
        <taxon>Eukaryota</taxon>
        <taxon>Metazoa</taxon>
        <taxon>Ecdysozoa</taxon>
        <taxon>Arthropoda</taxon>
        <taxon>Crustacea</taxon>
        <taxon>Multicrustacea</taxon>
        <taxon>Malacostraca</taxon>
        <taxon>Eumalacostraca</taxon>
        <taxon>Peracarida</taxon>
        <taxon>Amphipoda</taxon>
        <taxon>Senticaudata</taxon>
        <taxon>Talitrida</taxon>
        <taxon>Talitroidea</taxon>
        <taxon>Hyalellidae</taxon>
        <taxon>Hyalella</taxon>
    </lineage>
</organism>
<accession>A0A6A0GZ92</accession>
<name>A0A6A0GZ92_HYAAZ</name>
<feature type="domain" description="C2" evidence="3">
    <location>
        <begin position="1"/>
        <end position="83"/>
    </location>
</feature>
<dbReference type="SMART" id="SM00239">
    <property type="entry name" value="C2"/>
    <property type="match status" value="2"/>
</dbReference>
<reference evidence="4" key="3">
    <citation type="submission" date="2019-06" db="EMBL/GenBank/DDBJ databases">
        <authorList>
            <person name="Poynton C."/>
            <person name="Hasenbein S."/>
            <person name="Benoit J.B."/>
            <person name="Sepulveda M.S."/>
            <person name="Poelchau M.F."/>
            <person name="Murali S.C."/>
            <person name="Chen S."/>
            <person name="Glastad K.M."/>
            <person name="Werren J.H."/>
            <person name="Vineis J.H."/>
            <person name="Bowen J.L."/>
            <person name="Friedrich M."/>
            <person name="Jones J."/>
            <person name="Robertson H.M."/>
            <person name="Feyereisen R."/>
            <person name="Mechler-Hickson A."/>
            <person name="Mathers N."/>
            <person name="Lee C.E."/>
            <person name="Colbourne J.K."/>
            <person name="Biales A."/>
            <person name="Johnston J.S."/>
            <person name="Wellborn G.A."/>
            <person name="Rosendale A.J."/>
            <person name="Cridge A.G."/>
            <person name="Munoz-Torres M.C."/>
            <person name="Bain P.A."/>
            <person name="Manny A.R."/>
            <person name="Major K.M."/>
            <person name="Lambert F.N."/>
            <person name="Vulpe C.D."/>
            <person name="Tuck P."/>
            <person name="Blalock B.J."/>
            <person name="Lin Y.-Y."/>
            <person name="Smith M.E."/>
            <person name="Ochoa-Acuna H."/>
            <person name="Chen M.-J.M."/>
            <person name="Childers C.P."/>
            <person name="Qu J."/>
            <person name="Dugan S."/>
            <person name="Lee S.L."/>
            <person name="Chao H."/>
            <person name="Dinh H."/>
            <person name="Han Y."/>
            <person name="Doddapaneni H."/>
            <person name="Worley K.C."/>
            <person name="Muzny D.M."/>
            <person name="Gibbs R.A."/>
            <person name="Richards S."/>
        </authorList>
    </citation>
    <scope>NUCLEOTIDE SEQUENCE</scope>
    <source>
        <strain evidence="4">HAZT.00-mixed</strain>
        <tissue evidence="4">Whole organism</tissue>
    </source>
</reference>
<dbReference type="GO" id="GO:0098793">
    <property type="term" value="C:presynapse"/>
    <property type="evidence" value="ECO:0007669"/>
    <property type="project" value="GOC"/>
</dbReference>
<dbReference type="PANTHER" id="PTHR45729:SF6">
    <property type="entry name" value="RABPHILIN, ISOFORM A"/>
    <property type="match status" value="1"/>
</dbReference>
<reference evidence="4" key="2">
    <citation type="journal article" date="2018" name="Environ. Sci. Technol.">
        <title>The Toxicogenome of Hyalella azteca: A Model for Sediment Ecotoxicology and Evolutionary Toxicology.</title>
        <authorList>
            <person name="Poynton H.C."/>
            <person name="Hasenbein S."/>
            <person name="Benoit J.B."/>
            <person name="Sepulveda M.S."/>
            <person name="Poelchau M.F."/>
            <person name="Hughes D.S.T."/>
            <person name="Murali S.C."/>
            <person name="Chen S."/>
            <person name="Glastad K.M."/>
            <person name="Goodisman M.A.D."/>
            <person name="Werren J.H."/>
            <person name="Vineis J.H."/>
            <person name="Bowen J.L."/>
            <person name="Friedrich M."/>
            <person name="Jones J."/>
            <person name="Robertson H.M."/>
            <person name="Feyereisen R."/>
            <person name="Mechler-Hickson A."/>
            <person name="Mathers N."/>
            <person name="Lee C.E."/>
            <person name="Colbourne J.K."/>
            <person name="Biales A."/>
            <person name="Johnston J.S."/>
            <person name="Wellborn G.A."/>
            <person name="Rosendale A.J."/>
            <person name="Cridge A.G."/>
            <person name="Munoz-Torres M.C."/>
            <person name="Bain P.A."/>
            <person name="Manny A.R."/>
            <person name="Major K.M."/>
            <person name="Lambert F.N."/>
            <person name="Vulpe C.D."/>
            <person name="Tuck P."/>
            <person name="Blalock B.J."/>
            <person name="Lin Y.Y."/>
            <person name="Smith M.E."/>
            <person name="Ochoa-Acuna H."/>
            <person name="Chen M.M."/>
            <person name="Childers C.P."/>
            <person name="Qu J."/>
            <person name="Dugan S."/>
            <person name="Lee S.L."/>
            <person name="Chao H."/>
            <person name="Dinh H."/>
            <person name="Han Y."/>
            <person name="Doddapaneni H."/>
            <person name="Worley K.C."/>
            <person name="Muzny D.M."/>
            <person name="Gibbs R.A."/>
            <person name="Richards S."/>
        </authorList>
    </citation>
    <scope>NUCLEOTIDE SEQUENCE</scope>
    <source>
        <strain evidence="4">HAZT.00-mixed</strain>
        <tissue evidence="4">Whole organism</tissue>
    </source>
</reference>
<dbReference type="AlphaFoldDB" id="A0A6A0GZ92"/>
<dbReference type="InterPro" id="IPR001565">
    <property type="entry name" value="Synaptotagmin"/>
</dbReference>